<dbReference type="Proteomes" id="UP001314796">
    <property type="component" value="Unassembled WGS sequence"/>
</dbReference>
<feature type="transmembrane region" description="Helical" evidence="3">
    <location>
        <begin position="314"/>
        <end position="342"/>
    </location>
</feature>
<accession>A0ABS2NPF5</accession>
<evidence type="ECO:0008006" key="6">
    <source>
        <dbReference type="Google" id="ProtNLM"/>
    </source>
</evidence>
<feature type="transmembrane region" description="Helical" evidence="3">
    <location>
        <begin position="354"/>
        <end position="373"/>
    </location>
</feature>
<reference evidence="4 5" key="1">
    <citation type="submission" date="2021-01" db="EMBL/GenBank/DDBJ databases">
        <title>Genomic Encyclopedia of Type Strains, Phase IV (KMG-IV): sequencing the most valuable type-strain genomes for metagenomic binning, comparative biology and taxonomic classification.</title>
        <authorList>
            <person name="Goeker M."/>
        </authorList>
    </citation>
    <scope>NUCLEOTIDE SEQUENCE [LARGE SCALE GENOMIC DNA]</scope>
    <source>
        <strain evidence="4 5">DSM 25890</strain>
    </source>
</reference>
<keyword evidence="3" id="KW-0812">Transmembrane</keyword>
<sequence>MSKNNIMIHKYKEKLEEIQKTLAKCYDVTYRIIISDGGEVTAIFIDNICDVVQVNDYVIRPLMKTELRGQHMDFIKNSIIEVGITEYVHSNEELLQHILSGNVVLLFSFADEIIYCETKKYSFRAIQEPPTESVIKGPREGFNESTNDNISLIRKRLKDKKLKLENLRIGTSNHATVVMCYLEGEAPKELVDYIRQRLENEEVEYLVGSKYIDERLQEKRSIFDTIGYTEKPDVAVAHMTEGRVVILADNTPFVVTAPHFFLENLSTGDDYYGNKYAQNYFRLVRWTGLLIALLLPGLYLALNTYHYKLIPTIFVFRLAVTRAGVPFPTVVEIMIMMFFFQVLREAGIRLPQPIGSALSIVGALILGDAAIGAGLASEITVLVVALASISLFLIPKLYGPIVIWSNIILIFSALLGLPGFYIGFSVFVSHISSLTSCGYPFLYPLGTFKKFKFKDLVFRGDLRSISDNIFEEGKES</sequence>
<evidence type="ECO:0000313" key="5">
    <source>
        <dbReference type="Proteomes" id="UP001314796"/>
    </source>
</evidence>
<gene>
    <name evidence="4" type="ORF">JOC73_001334</name>
</gene>
<dbReference type="RefSeq" id="WP_243427877.1">
    <property type="nucleotide sequence ID" value="NZ_JAFBEE010000007.1"/>
</dbReference>
<evidence type="ECO:0000313" key="4">
    <source>
        <dbReference type="EMBL" id="MBM7614815.1"/>
    </source>
</evidence>
<keyword evidence="2 3" id="KW-0472">Membrane</keyword>
<evidence type="ECO:0000256" key="2">
    <source>
        <dbReference type="ARBA" id="ARBA00023136"/>
    </source>
</evidence>
<dbReference type="PANTHER" id="PTHR22550:SF5">
    <property type="entry name" value="LEUCINE ZIPPER PROTEIN 4"/>
    <property type="match status" value="1"/>
</dbReference>
<evidence type="ECO:0000256" key="1">
    <source>
        <dbReference type="ARBA" id="ARBA00005278"/>
    </source>
</evidence>
<comment type="similarity">
    <text evidence="1">Belongs to the GerABKA family.</text>
</comment>
<keyword evidence="3" id="KW-1133">Transmembrane helix</keyword>
<feature type="transmembrane region" description="Helical" evidence="3">
    <location>
        <begin position="283"/>
        <end position="302"/>
    </location>
</feature>
<dbReference type="InterPro" id="IPR004995">
    <property type="entry name" value="Spore_Ger"/>
</dbReference>
<feature type="transmembrane region" description="Helical" evidence="3">
    <location>
        <begin position="379"/>
        <end position="394"/>
    </location>
</feature>
<dbReference type="PIRSF" id="PIRSF005690">
    <property type="entry name" value="GerBA"/>
    <property type="match status" value="1"/>
</dbReference>
<comment type="caution">
    <text evidence="4">The sequence shown here is derived from an EMBL/GenBank/DDBJ whole genome shotgun (WGS) entry which is preliminary data.</text>
</comment>
<keyword evidence="5" id="KW-1185">Reference proteome</keyword>
<dbReference type="InterPro" id="IPR050768">
    <property type="entry name" value="UPF0353/GerABKA_families"/>
</dbReference>
<feature type="transmembrane region" description="Helical" evidence="3">
    <location>
        <begin position="401"/>
        <end position="421"/>
    </location>
</feature>
<evidence type="ECO:0000256" key="3">
    <source>
        <dbReference type="SAM" id="Phobius"/>
    </source>
</evidence>
<dbReference type="Pfam" id="PF03323">
    <property type="entry name" value="GerA"/>
    <property type="match status" value="1"/>
</dbReference>
<feature type="transmembrane region" description="Helical" evidence="3">
    <location>
        <begin position="427"/>
        <end position="445"/>
    </location>
</feature>
<dbReference type="EMBL" id="JAFBEE010000007">
    <property type="protein sequence ID" value="MBM7614815.1"/>
    <property type="molecule type" value="Genomic_DNA"/>
</dbReference>
<name>A0ABS2NPF5_9FIRM</name>
<organism evidence="4 5">
    <name type="scientific">Alkaliphilus hydrothermalis</name>
    <dbReference type="NCBI Taxonomy" id="1482730"/>
    <lineage>
        <taxon>Bacteria</taxon>
        <taxon>Bacillati</taxon>
        <taxon>Bacillota</taxon>
        <taxon>Clostridia</taxon>
        <taxon>Peptostreptococcales</taxon>
        <taxon>Natronincolaceae</taxon>
        <taxon>Alkaliphilus</taxon>
    </lineage>
</organism>
<proteinExistence type="inferred from homology"/>
<dbReference type="PANTHER" id="PTHR22550">
    <property type="entry name" value="SPORE GERMINATION PROTEIN"/>
    <property type="match status" value="1"/>
</dbReference>
<protein>
    <recommendedName>
        <fullName evidence="6">Spore germination protein</fullName>
    </recommendedName>
</protein>